<proteinExistence type="predicted"/>
<dbReference type="Proteomes" id="UP000275078">
    <property type="component" value="Unassembled WGS sequence"/>
</dbReference>
<dbReference type="PANTHER" id="PTHR43016:SF16">
    <property type="entry name" value="METALLOPROTEASE, PUTATIVE (AFU_ORTHOLOGUE AFUA_4G07610)-RELATED"/>
    <property type="match status" value="1"/>
</dbReference>
<dbReference type="STRING" id="1160509.A0A3N4IFC8"/>
<dbReference type="SUPFAM" id="SSF63411">
    <property type="entry name" value="LuxS/MPP-like metallohydrolase"/>
    <property type="match status" value="4"/>
</dbReference>
<evidence type="ECO:0000313" key="4">
    <source>
        <dbReference type="EMBL" id="RPA83388.1"/>
    </source>
</evidence>
<dbReference type="Pfam" id="PF05193">
    <property type="entry name" value="Peptidase_M16_C"/>
    <property type="match status" value="2"/>
</dbReference>
<dbReference type="OrthoDB" id="4953at2759"/>
<organism evidence="4 5">
    <name type="scientific">Ascobolus immersus RN42</name>
    <dbReference type="NCBI Taxonomy" id="1160509"/>
    <lineage>
        <taxon>Eukaryota</taxon>
        <taxon>Fungi</taxon>
        <taxon>Dikarya</taxon>
        <taxon>Ascomycota</taxon>
        <taxon>Pezizomycotina</taxon>
        <taxon>Pezizomycetes</taxon>
        <taxon>Pezizales</taxon>
        <taxon>Ascobolaceae</taxon>
        <taxon>Ascobolus</taxon>
    </lineage>
</organism>
<feature type="domain" description="Peptidase M16 C-terminal" evidence="3">
    <location>
        <begin position="728"/>
        <end position="904"/>
    </location>
</feature>
<evidence type="ECO:0008006" key="6">
    <source>
        <dbReference type="Google" id="ProtNLM"/>
    </source>
</evidence>
<feature type="region of interest" description="Disordered" evidence="1">
    <location>
        <begin position="998"/>
        <end position="1040"/>
    </location>
</feature>
<sequence length="1040" mass="116414">MVKDSRFKRITQFTTDYSPSTITKYESTKTGMSTVVVDRQSPKVLGFFTVATEIFDDSGAPHTLEHLIFMGSKSYRYKGFLDRLASRAYSDTNAWTDTDQTVYELESAGWKGFSSILPVYIEHLLLPTMTDAACYTEVHHVDGDGKDAGVVYSEMQGVQNTSGSLMELEMQRLLYPKDIGYRYETGGMMENLRVLTADRIREFHKAMYDPKNITLVIIGEVDHDELLKILEDFEDKLDDRFFQPDPKWKRPWYDSKLPPALPGNTVSTVEFPEEDESMGEVMVSWLGPDCRSGVDFTALDVLSAFLAGSSVSLLEAALVECKDAVASSVYLNVGSRPKSQLTIYMSGVETKRLAEAERRLFDTFRKAVTEGINLEYMRDCVRRTRRTKKHDVETSVHYFSGPIISDALYGKRSAEHLVTLKNLEDFDVLEAWTEDQWKAYINKWFVANKHVSVLGKPSAKLAKKIEEDENARIEEQIKKLGPKGLEELKKKLADAKAENEREIPKEILEKFKIPPVDSINFITTKTGRAGLAKKDDTFPKDPKGTDVPLYLHYESIPSNFVQISIILSTGSVPEELKALLPVYEWNFFNTAIQHDCGKIIDYETVVKKLESETVGFSIQQYDRAVGECIKISIQVEPENYEKGIQWLKDLLWNNVFEEKRLSVQVQKLRADIPEEKRDGSEVKRTVLNTILFTEDGLNNATGTFVKARTLRALKTGLEEDSESVISKFKQLRDSLCKPDNMRILVIGDVEKLKAPVSVWEKFLPKGYKPGKLAPIDRRTDKLSPEGKKPSGTGIIVPMATIDSTFSSHVTRAPSSKSDPLVPAITVAISYLGAVEGPLWVAVRGAGLAYGSHFQHDKDAGFLQYSVYRSPDAAKAFAAAKKIVSDFATGKTPIDENAFEAARSAIAVQFADQEPTFQSAAESSFINQAIWGMSKNYNKEFLKKVEGVTPDDMRSILQNLFLNCFDGKNSVTVVTSSAGKVDMVIEGFQKEGITLQKKSIAEFDDGGDDDEDSDDGSDTGSETGSESEEEEDDESVKNTRD</sequence>
<dbReference type="AlphaFoldDB" id="A0A3N4IFC8"/>
<evidence type="ECO:0000313" key="5">
    <source>
        <dbReference type="Proteomes" id="UP000275078"/>
    </source>
</evidence>
<dbReference type="Pfam" id="PF00675">
    <property type="entry name" value="Peptidase_M16"/>
    <property type="match status" value="1"/>
</dbReference>
<evidence type="ECO:0000256" key="1">
    <source>
        <dbReference type="SAM" id="MobiDB-lite"/>
    </source>
</evidence>
<accession>A0A3N4IFC8</accession>
<feature type="domain" description="Peptidase M16 C-terminal" evidence="3">
    <location>
        <begin position="195"/>
        <end position="376"/>
    </location>
</feature>
<dbReference type="EMBL" id="ML119665">
    <property type="protein sequence ID" value="RPA83388.1"/>
    <property type="molecule type" value="Genomic_DNA"/>
</dbReference>
<keyword evidence="5" id="KW-1185">Reference proteome</keyword>
<dbReference type="Gene3D" id="3.30.830.10">
    <property type="entry name" value="Metalloenzyme, LuxS/M16 peptidase-like"/>
    <property type="match status" value="4"/>
</dbReference>
<feature type="compositionally biased region" description="Acidic residues" evidence="1">
    <location>
        <begin position="1024"/>
        <end position="1033"/>
    </location>
</feature>
<protein>
    <recommendedName>
        <fullName evidence="6">Zinc metalloprotease</fullName>
    </recommendedName>
</protein>
<name>A0A3N4IFC8_ASCIM</name>
<dbReference type="PANTHER" id="PTHR43016">
    <property type="entry name" value="PRESEQUENCE PROTEASE"/>
    <property type="match status" value="1"/>
</dbReference>
<dbReference type="FunFam" id="3.30.830.10:FF:000015">
    <property type="entry name" value="Putative zinc metalloprotease"/>
    <property type="match status" value="1"/>
</dbReference>
<dbReference type="InterPro" id="IPR011249">
    <property type="entry name" value="Metalloenz_LuxS/M16"/>
</dbReference>
<evidence type="ECO:0000259" key="3">
    <source>
        <dbReference type="Pfam" id="PF05193"/>
    </source>
</evidence>
<dbReference type="InterPro" id="IPR011765">
    <property type="entry name" value="Pept_M16_N"/>
</dbReference>
<dbReference type="FunFam" id="3.30.830.10:FF:000031">
    <property type="entry name" value="Putative zinc metalloprotease"/>
    <property type="match status" value="1"/>
</dbReference>
<evidence type="ECO:0000259" key="2">
    <source>
        <dbReference type="Pfam" id="PF00675"/>
    </source>
</evidence>
<feature type="compositionally biased region" description="Acidic residues" evidence="1">
    <location>
        <begin position="1001"/>
        <end position="1016"/>
    </location>
</feature>
<gene>
    <name evidence="4" type="ORF">BJ508DRAFT_413581</name>
</gene>
<feature type="domain" description="Peptidase M16 N-terminal" evidence="2">
    <location>
        <begin position="57"/>
        <end position="136"/>
    </location>
</feature>
<dbReference type="InterPro" id="IPR007863">
    <property type="entry name" value="Peptidase_M16_C"/>
</dbReference>
<reference evidence="4 5" key="1">
    <citation type="journal article" date="2018" name="Nat. Ecol. Evol.">
        <title>Pezizomycetes genomes reveal the molecular basis of ectomycorrhizal truffle lifestyle.</title>
        <authorList>
            <person name="Murat C."/>
            <person name="Payen T."/>
            <person name="Noel B."/>
            <person name="Kuo A."/>
            <person name="Morin E."/>
            <person name="Chen J."/>
            <person name="Kohler A."/>
            <person name="Krizsan K."/>
            <person name="Balestrini R."/>
            <person name="Da Silva C."/>
            <person name="Montanini B."/>
            <person name="Hainaut M."/>
            <person name="Levati E."/>
            <person name="Barry K.W."/>
            <person name="Belfiori B."/>
            <person name="Cichocki N."/>
            <person name="Clum A."/>
            <person name="Dockter R.B."/>
            <person name="Fauchery L."/>
            <person name="Guy J."/>
            <person name="Iotti M."/>
            <person name="Le Tacon F."/>
            <person name="Lindquist E.A."/>
            <person name="Lipzen A."/>
            <person name="Malagnac F."/>
            <person name="Mello A."/>
            <person name="Molinier V."/>
            <person name="Miyauchi S."/>
            <person name="Poulain J."/>
            <person name="Riccioni C."/>
            <person name="Rubini A."/>
            <person name="Sitrit Y."/>
            <person name="Splivallo R."/>
            <person name="Traeger S."/>
            <person name="Wang M."/>
            <person name="Zifcakova L."/>
            <person name="Wipf D."/>
            <person name="Zambonelli A."/>
            <person name="Paolocci F."/>
            <person name="Nowrousian M."/>
            <person name="Ottonello S."/>
            <person name="Baldrian P."/>
            <person name="Spatafora J.W."/>
            <person name="Henrissat B."/>
            <person name="Nagy L.G."/>
            <person name="Aury J.M."/>
            <person name="Wincker P."/>
            <person name="Grigoriev I.V."/>
            <person name="Bonfante P."/>
            <person name="Martin F.M."/>
        </authorList>
    </citation>
    <scope>NUCLEOTIDE SEQUENCE [LARGE SCALE GENOMIC DNA]</scope>
    <source>
        <strain evidence="4 5">RN42</strain>
    </source>
</reference>
<dbReference type="GO" id="GO:0046872">
    <property type="term" value="F:metal ion binding"/>
    <property type="evidence" value="ECO:0007669"/>
    <property type="project" value="InterPro"/>
</dbReference>